<comment type="caution">
    <text evidence="2">The sequence shown here is derived from an EMBL/GenBank/DDBJ whole genome shotgun (WGS) entry which is preliminary data.</text>
</comment>
<organism evidence="2 3">
    <name type="scientific">Roridomyces roridus</name>
    <dbReference type="NCBI Taxonomy" id="1738132"/>
    <lineage>
        <taxon>Eukaryota</taxon>
        <taxon>Fungi</taxon>
        <taxon>Dikarya</taxon>
        <taxon>Basidiomycota</taxon>
        <taxon>Agaricomycotina</taxon>
        <taxon>Agaricomycetes</taxon>
        <taxon>Agaricomycetidae</taxon>
        <taxon>Agaricales</taxon>
        <taxon>Marasmiineae</taxon>
        <taxon>Mycenaceae</taxon>
        <taxon>Roridomyces</taxon>
    </lineage>
</organism>
<feature type="region of interest" description="Disordered" evidence="1">
    <location>
        <begin position="200"/>
        <end position="312"/>
    </location>
</feature>
<dbReference type="Proteomes" id="UP001221142">
    <property type="component" value="Unassembled WGS sequence"/>
</dbReference>
<feature type="compositionally biased region" description="Polar residues" evidence="1">
    <location>
        <begin position="205"/>
        <end position="222"/>
    </location>
</feature>
<protein>
    <submittedName>
        <fullName evidence="2">Uncharacterized protein</fullName>
    </submittedName>
</protein>
<gene>
    <name evidence="2" type="ORF">FB45DRAFT_148035</name>
</gene>
<dbReference type="AlphaFoldDB" id="A0AAD7BG96"/>
<evidence type="ECO:0000256" key="1">
    <source>
        <dbReference type="SAM" id="MobiDB-lite"/>
    </source>
</evidence>
<evidence type="ECO:0000313" key="2">
    <source>
        <dbReference type="EMBL" id="KAJ7620168.1"/>
    </source>
</evidence>
<proteinExistence type="predicted"/>
<feature type="region of interest" description="Disordered" evidence="1">
    <location>
        <begin position="1"/>
        <end position="36"/>
    </location>
</feature>
<feature type="region of interest" description="Disordered" evidence="1">
    <location>
        <begin position="176"/>
        <end position="195"/>
    </location>
</feature>
<evidence type="ECO:0000313" key="3">
    <source>
        <dbReference type="Proteomes" id="UP001221142"/>
    </source>
</evidence>
<sequence>MATRKDDARIVKKEEEQPANLPAAATTSSSSSHSSQFHPFLHRLGIQDLVENPKRWRAAEHEKTRKNVACIAEGLGALDQDMTRLSCALTAAMQGFQGQVVGLTAHVQDGVSKTELVTAVTNLSNHTHELTAAVRSVYNRVAALEHAVSEPLSRLPALEEEVHSLRATMQAILNERAATAPPSQLNGNGKRSREVEANELGRNLRPNNCVPTHSPLASSPTTHVVPPPRRQPSYPGHQQQMRPPQARAPPLHSVAHSGPNRPQQHVSYPSEYPLPSNSQYPHQTYSPETLYRNPLNQNQPHPAARGDFYRYE</sequence>
<feature type="compositionally biased region" description="Polar residues" evidence="1">
    <location>
        <begin position="275"/>
        <end position="287"/>
    </location>
</feature>
<feature type="compositionally biased region" description="Low complexity" evidence="1">
    <location>
        <begin position="238"/>
        <end position="250"/>
    </location>
</feature>
<accession>A0AAD7BG96</accession>
<dbReference type="EMBL" id="JARKIF010000017">
    <property type="protein sequence ID" value="KAJ7620168.1"/>
    <property type="molecule type" value="Genomic_DNA"/>
</dbReference>
<name>A0AAD7BG96_9AGAR</name>
<keyword evidence="3" id="KW-1185">Reference proteome</keyword>
<feature type="compositionally biased region" description="Basic and acidic residues" evidence="1">
    <location>
        <begin position="1"/>
        <end position="16"/>
    </location>
</feature>
<reference evidence="2" key="1">
    <citation type="submission" date="2023-03" db="EMBL/GenBank/DDBJ databases">
        <title>Massive genome expansion in bonnet fungi (Mycena s.s.) driven by repeated elements and novel gene families across ecological guilds.</title>
        <authorList>
            <consortium name="Lawrence Berkeley National Laboratory"/>
            <person name="Harder C.B."/>
            <person name="Miyauchi S."/>
            <person name="Viragh M."/>
            <person name="Kuo A."/>
            <person name="Thoen E."/>
            <person name="Andreopoulos B."/>
            <person name="Lu D."/>
            <person name="Skrede I."/>
            <person name="Drula E."/>
            <person name="Henrissat B."/>
            <person name="Morin E."/>
            <person name="Kohler A."/>
            <person name="Barry K."/>
            <person name="LaButti K."/>
            <person name="Morin E."/>
            <person name="Salamov A."/>
            <person name="Lipzen A."/>
            <person name="Mereny Z."/>
            <person name="Hegedus B."/>
            <person name="Baldrian P."/>
            <person name="Stursova M."/>
            <person name="Weitz H."/>
            <person name="Taylor A."/>
            <person name="Grigoriev I.V."/>
            <person name="Nagy L.G."/>
            <person name="Martin F."/>
            <person name="Kauserud H."/>
        </authorList>
    </citation>
    <scope>NUCLEOTIDE SEQUENCE</scope>
    <source>
        <strain evidence="2">9284</strain>
    </source>
</reference>